<dbReference type="CDD" id="cd12418">
    <property type="entry name" value="RRM_Aly_REF_like"/>
    <property type="match status" value="1"/>
</dbReference>
<dbReference type="HOGENOM" id="CLU_549857_0_0_1"/>
<feature type="compositionally biased region" description="Basic and acidic residues" evidence="3">
    <location>
        <begin position="450"/>
        <end position="479"/>
    </location>
</feature>
<keyword evidence="6" id="KW-1185">Reference proteome</keyword>
<feature type="region of interest" description="Disordered" evidence="3">
    <location>
        <begin position="394"/>
        <end position="496"/>
    </location>
</feature>
<sequence length="496" mass="53923">MRHAKQLQAKLQYFRGLLDGATLTGNQASFVQKCSVELWSTLEAIDRHSNDIHDDSNVDEPQSIEVHDIADASVQFKILPTIDSGSHGGCNTRTVSENNAAPNNPAILPPLSSLGLKFSSQSKSTGEQIKIKTTTVAPSSSPHPELKSSAQVFGDRHTGPFAKCALPPISSWYSSSPTSPKILHGPTSVLPKTSGTLPALIAHSHLGPNTYANAGNKQDTDAILTRMAPSDGRHRQNYFHIPGEFDEHGYSSPDSLTGSISSWHLSASWFSQSPKTRHRTDTRPAPRPRGSDGEWLHDRAPIAPEVQNVNGSSTNATPKLIVSNLHYELTTKDLTQIFGQVGTLVREPLIRYDRSGRSSGVAIISFETTPEATAAKQRYDGKLAKGQPMSIAFHQMQHPATRKGRTTTGSSLLNRIQKPPLLDRLSRTQSEPRDVSKKSGPGPVRTKSRPVREPRAPKKPKTAEDLDKELDAYLKDDAKPPPAGVAPQANEDVDMV</sequence>
<dbReference type="InterPro" id="IPR051229">
    <property type="entry name" value="ALYREF_mRNA_export"/>
</dbReference>
<organism evidence="5 6">
    <name type="scientific">Fibroporia radiculosa</name>
    <dbReference type="NCBI Taxonomy" id="599839"/>
    <lineage>
        <taxon>Eukaryota</taxon>
        <taxon>Fungi</taxon>
        <taxon>Dikarya</taxon>
        <taxon>Basidiomycota</taxon>
        <taxon>Agaricomycotina</taxon>
        <taxon>Agaricomycetes</taxon>
        <taxon>Polyporales</taxon>
        <taxon>Fibroporiaceae</taxon>
        <taxon>Fibroporia</taxon>
    </lineage>
</organism>
<gene>
    <name evidence="5" type="ORF">FIBRA_01619</name>
</gene>
<keyword evidence="1 2" id="KW-0694">RNA-binding</keyword>
<evidence type="ECO:0000313" key="6">
    <source>
        <dbReference type="Proteomes" id="UP000006352"/>
    </source>
</evidence>
<dbReference type="PROSITE" id="PS50102">
    <property type="entry name" value="RRM"/>
    <property type="match status" value="1"/>
</dbReference>
<feature type="compositionally biased region" description="Basic and acidic residues" evidence="3">
    <location>
        <begin position="279"/>
        <end position="295"/>
    </location>
</feature>
<dbReference type="InterPro" id="IPR000504">
    <property type="entry name" value="RRM_dom"/>
</dbReference>
<dbReference type="Gene3D" id="3.30.70.330">
    <property type="match status" value="1"/>
</dbReference>
<dbReference type="InterPro" id="IPR012677">
    <property type="entry name" value="Nucleotide-bd_a/b_plait_sf"/>
</dbReference>
<feature type="domain" description="RRM" evidence="4">
    <location>
        <begin position="318"/>
        <end position="396"/>
    </location>
</feature>
<dbReference type="STRING" id="599839.J4I8L1"/>
<dbReference type="EMBL" id="HE796942">
    <property type="protein sequence ID" value="CCL99601.1"/>
    <property type="molecule type" value="Genomic_DNA"/>
</dbReference>
<dbReference type="SMART" id="SM00360">
    <property type="entry name" value="RRM"/>
    <property type="match status" value="1"/>
</dbReference>
<dbReference type="OrthoDB" id="5382468at2759"/>
<evidence type="ECO:0000256" key="3">
    <source>
        <dbReference type="SAM" id="MobiDB-lite"/>
    </source>
</evidence>
<dbReference type="GeneID" id="24094512"/>
<evidence type="ECO:0000313" key="5">
    <source>
        <dbReference type="EMBL" id="CCL99601.1"/>
    </source>
</evidence>
<feature type="compositionally biased region" description="Basic and acidic residues" evidence="3">
    <location>
        <begin position="424"/>
        <end position="437"/>
    </location>
</feature>
<dbReference type="InParanoid" id="J4I8L1"/>
<evidence type="ECO:0000256" key="2">
    <source>
        <dbReference type="PROSITE-ProRule" id="PRU00176"/>
    </source>
</evidence>
<dbReference type="RefSeq" id="XP_012178884.1">
    <property type="nucleotide sequence ID" value="XM_012323494.1"/>
</dbReference>
<dbReference type="InterPro" id="IPR035979">
    <property type="entry name" value="RBD_domain_sf"/>
</dbReference>
<dbReference type="AlphaFoldDB" id="J4I8L1"/>
<dbReference type="PANTHER" id="PTHR19965:SF82">
    <property type="entry name" value="THO COMPLEX SUBUNIT 4"/>
    <property type="match status" value="1"/>
</dbReference>
<dbReference type="SUPFAM" id="SSF54928">
    <property type="entry name" value="RNA-binding domain, RBD"/>
    <property type="match status" value="1"/>
</dbReference>
<reference evidence="5 6" key="1">
    <citation type="journal article" date="2012" name="Appl. Environ. Microbiol.">
        <title>Short-read sequencing for genomic analysis of the brown rot fungus Fibroporia radiculosa.</title>
        <authorList>
            <person name="Tang J.D."/>
            <person name="Perkins A.D."/>
            <person name="Sonstegard T.S."/>
            <person name="Schroeder S.G."/>
            <person name="Burgess S.C."/>
            <person name="Diehl S.V."/>
        </authorList>
    </citation>
    <scope>NUCLEOTIDE SEQUENCE [LARGE SCALE GENOMIC DNA]</scope>
    <source>
        <strain evidence="5 6">TFFH 294</strain>
    </source>
</reference>
<dbReference type="GO" id="GO:0003729">
    <property type="term" value="F:mRNA binding"/>
    <property type="evidence" value="ECO:0007669"/>
    <property type="project" value="TreeGrafter"/>
</dbReference>
<dbReference type="SMART" id="SM01218">
    <property type="entry name" value="FoP_duplication"/>
    <property type="match status" value="1"/>
</dbReference>
<dbReference type="PANTHER" id="PTHR19965">
    <property type="entry name" value="RNA AND EXPORT FACTOR BINDING PROTEIN"/>
    <property type="match status" value="1"/>
</dbReference>
<dbReference type="Proteomes" id="UP000006352">
    <property type="component" value="Unassembled WGS sequence"/>
</dbReference>
<dbReference type="Pfam" id="PF00076">
    <property type="entry name" value="RRM_1"/>
    <property type="match status" value="1"/>
</dbReference>
<name>J4I8L1_9APHY</name>
<feature type="region of interest" description="Disordered" evidence="3">
    <location>
        <begin position="272"/>
        <end position="295"/>
    </location>
</feature>
<accession>J4I8L1</accession>
<evidence type="ECO:0000259" key="4">
    <source>
        <dbReference type="PROSITE" id="PS50102"/>
    </source>
</evidence>
<evidence type="ECO:0000256" key="1">
    <source>
        <dbReference type="ARBA" id="ARBA00022884"/>
    </source>
</evidence>
<proteinExistence type="predicted"/>
<protein>
    <recommendedName>
        <fullName evidence="4">RRM domain-containing protein</fullName>
    </recommendedName>
</protein>
<dbReference type="GO" id="GO:0005634">
    <property type="term" value="C:nucleus"/>
    <property type="evidence" value="ECO:0007669"/>
    <property type="project" value="TreeGrafter"/>
</dbReference>
<dbReference type="InterPro" id="IPR025715">
    <property type="entry name" value="FoP_C"/>
</dbReference>